<proteinExistence type="predicted"/>
<dbReference type="EMBL" id="CM037151">
    <property type="protein sequence ID" value="KAH7843078.1"/>
    <property type="molecule type" value="Genomic_DNA"/>
</dbReference>
<name>A0ACB7XRG5_9ERIC</name>
<accession>A0ACB7XRG5</accession>
<evidence type="ECO:0000313" key="2">
    <source>
        <dbReference type="Proteomes" id="UP000828048"/>
    </source>
</evidence>
<keyword evidence="2" id="KW-1185">Reference proteome</keyword>
<evidence type="ECO:0000313" key="1">
    <source>
        <dbReference type="EMBL" id="KAH7843078.1"/>
    </source>
</evidence>
<comment type="caution">
    <text evidence="1">The sequence shown here is derived from an EMBL/GenBank/DDBJ whole genome shotgun (WGS) entry which is preliminary data.</text>
</comment>
<protein>
    <submittedName>
        <fullName evidence="1">Uncharacterized protein</fullName>
    </submittedName>
</protein>
<dbReference type="Proteomes" id="UP000828048">
    <property type="component" value="Chromosome 1"/>
</dbReference>
<organism evidence="1 2">
    <name type="scientific">Vaccinium darrowii</name>
    <dbReference type="NCBI Taxonomy" id="229202"/>
    <lineage>
        <taxon>Eukaryota</taxon>
        <taxon>Viridiplantae</taxon>
        <taxon>Streptophyta</taxon>
        <taxon>Embryophyta</taxon>
        <taxon>Tracheophyta</taxon>
        <taxon>Spermatophyta</taxon>
        <taxon>Magnoliopsida</taxon>
        <taxon>eudicotyledons</taxon>
        <taxon>Gunneridae</taxon>
        <taxon>Pentapetalae</taxon>
        <taxon>asterids</taxon>
        <taxon>Ericales</taxon>
        <taxon>Ericaceae</taxon>
        <taxon>Vaccinioideae</taxon>
        <taxon>Vaccinieae</taxon>
        <taxon>Vaccinium</taxon>
    </lineage>
</organism>
<reference evidence="1 2" key="1">
    <citation type="journal article" date="2021" name="Hortic Res">
        <title>High-quality reference genome and annotation aids understanding of berry development for evergreen blueberry (Vaccinium darrowii).</title>
        <authorList>
            <person name="Yu J."/>
            <person name="Hulse-Kemp A.M."/>
            <person name="Babiker E."/>
            <person name="Staton M."/>
        </authorList>
    </citation>
    <scope>NUCLEOTIDE SEQUENCE [LARGE SCALE GENOMIC DNA]</scope>
    <source>
        <strain evidence="2">cv. NJ 8807/NJ 8810</strain>
        <tissue evidence="1">Young leaf</tissue>
    </source>
</reference>
<gene>
    <name evidence="1" type="ORF">Vadar_012414</name>
</gene>
<sequence length="539" mass="60943">MSQFRENPGHDPFNSCKLYVFQTTDYLTKFFTWAVLIALLVSLSLVLYSAFTSPTGWFPCPDYQAPTRSTDKIPDGTHNISGQNVGPTNISHIVFGIGGSTKTWTHRRRYSELWWQPSITRGYVWLDETPDPNTPWPVMSPPYRVSENWTRFNHSSSQSAVRIARIVSEAFRLGLPDVRWFVMGDDDTVFFTDNLVSVLSKYDHRSMYYVGGNSESVEQNVMHSYEMAFGGGGFAISYPLAAELVKVLDGCIDRYYNFYGSDQRVWACVKEIGVSLTKELGFHQIDIRGDAYGLLAAHPVTPLVSLHHLDSVNPLFPGQTQLESLQTLIQAYRVDPTQTLQLSFCHYRKQKWSVSIAWGYTAQIYPSLLAAKDLAIPMRTFRTWRSWSNGPFTFKTRPVESNPCEQPFIYFLDKVKVVGRGQTMTTYKVNLSEPQKKCGSALMAVKRIVVLASKMDPQELEEGPCRRCCEIGESLRSNTMRVSLPNLKVLKLAKLKNLKRLGDDQLSIGSLSQLIEISVLDCGKLLCHSIPIAFKTARS</sequence>